<reference evidence="3" key="1">
    <citation type="submission" date="2022-11" db="EMBL/GenBank/DDBJ databases">
        <title>Chromosomal genome sequence assembly and mating type (MAT) locus characterization of the leprose asexual lichenized fungus Lepraria neglecta (Nyl.) Erichsen.</title>
        <authorList>
            <person name="Allen J.L."/>
            <person name="Pfeffer B."/>
        </authorList>
    </citation>
    <scope>NUCLEOTIDE SEQUENCE</scope>
    <source>
        <strain evidence="3">Allen 5258</strain>
    </source>
</reference>
<evidence type="ECO:0000256" key="1">
    <source>
        <dbReference type="SAM" id="MobiDB-lite"/>
    </source>
</evidence>
<feature type="region of interest" description="Disordered" evidence="1">
    <location>
        <begin position="419"/>
        <end position="438"/>
    </location>
</feature>
<feature type="compositionally biased region" description="Basic and acidic residues" evidence="1">
    <location>
        <begin position="593"/>
        <end position="605"/>
    </location>
</feature>
<feature type="compositionally biased region" description="Basic and acidic residues" evidence="1">
    <location>
        <begin position="492"/>
        <end position="501"/>
    </location>
</feature>
<feature type="compositionally biased region" description="Polar residues" evidence="1">
    <location>
        <begin position="548"/>
        <end position="566"/>
    </location>
</feature>
<feature type="region of interest" description="Disordered" evidence="1">
    <location>
        <begin position="19"/>
        <end position="409"/>
    </location>
</feature>
<feature type="compositionally biased region" description="Polar residues" evidence="1">
    <location>
        <begin position="429"/>
        <end position="438"/>
    </location>
</feature>
<dbReference type="AlphaFoldDB" id="A0AAE0DJA1"/>
<dbReference type="Proteomes" id="UP001276659">
    <property type="component" value="Unassembled WGS sequence"/>
</dbReference>
<feature type="compositionally biased region" description="Basic and acidic residues" evidence="1">
    <location>
        <begin position="212"/>
        <end position="222"/>
    </location>
</feature>
<evidence type="ECO:0000313" key="3">
    <source>
        <dbReference type="EMBL" id="KAK3171325.1"/>
    </source>
</evidence>
<dbReference type="InterPro" id="IPR036865">
    <property type="entry name" value="CRAL-TRIO_dom_sf"/>
</dbReference>
<dbReference type="SUPFAM" id="SSF46938">
    <property type="entry name" value="CRAL/TRIO N-terminal domain"/>
    <property type="match status" value="1"/>
</dbReference>
<dbReference type="CDD" id="cd00170">
    <property type="entry name" value="SEC14"/>
    <property type="match status" value="1"/>
</dbReference>
<feature type="compositionally biased region" description="Basic and acidic residues" evidence="1">
    <location>
        <begin position="248"/>
        <end position="258"/>
    </location>
</feature>
<dbReference type="InterPro" id="IPR036273">
    <property type="entry name" value="CRAL/TRIO_N_dom_sf"/>
</dbReference>
<feature type="compositionally biased region" description="Polar residues" evidence="1">
    <location>
        <begin position="450"/>
        <end position="459"/>
    </location>
</feature>
<feature type="compositionally biased region" description="Polar residues" evidence="1">
    <location>
        <begin position="678"/>
        <end position="692"/>
    </location>
</feature>
<gene>
    <name evidence="3" type="ORF">OEA41_003409</name>
</gene>
<name>A0AAE0DJA1_9LECA</name>
<feature type="domain" description="CRAL-TRIO" evidence="2">
    <location>
        <begin position="813"/>
        <end position="1009"/>
    </location>
</feature>
<feature type="compositionally biased region" description="Polar residues" evidence="1">
    <location>
        <begin position="505"/>
        <end position="514"/>
    </location>
</feature>
<feature type="region of interest" description="Disordered" evidence="1">
    <location>
        <begin position="447"/>
        <end position="697"/>
    </location>
</feature>
<feature type="compositionally biased region" description="Basic and acidic residues" evidence="1">
    <location>
        <begin position="373"/>
        <end position="384"/>
    </location>
</feature>
<feature type="compositionally biased region" description="Polar residues" evidence="1">
    <location>
        <begin position="66"/>
        <end position="108"/>
    </location>
</feature>
<proteinExistence type="predicted"/>
<feature type="compositionally biased region" description="Low complexity" evidence="1">
    <location>
        <begin position="48"/>
        <end position="65"/>
    </location>
</feature>
<feature type="compositionally biased region" description="Polar residues" evidence="1">
    <location>
        <begin position="200"/>
        <end position="209"/>
    </location>
</feature>
<evidence type="ECO:0000259" key="2">
    <source>
        <dbReference type="PROSITE" id="PS50191"/>
    </source>
</evidence>
<dbReference type="SMART" id="SM00516">
    <property type="entry name" value="SEC14"/>
    <property type="match status" value="1"/>
</dbReference>
<feature type="compositionally biased region" description="Polar residues" evidence="1">
    <location>
        <begin position="259"/>
        <end position="268"/>
    </location>
</feature>
<dbReference type="PANTHER" id="PTHR45657:SF20">
    <property type="entry name" value="CRAL_TRIO DOMAIN PROTEIN (AFU_ORTHOLOGUE AFUA_5G00680)"/>
    <property type="match status" value="1"/>
</dbReference>
<feature type="compositionally biased region" description="Polar residues" evidence="1">
    <location>
        <begin position="235"/>
        <end position="247"/>
    </location>
</feature>
<dbReference type="SUPFAM" id="SSF52087">
    <property type="entry name" value="CRAL/TRIO domain"/>
    <property type="match status" value="1"/>
</dbReference>
<feature type="compositionally biased region" description="Basic and acidic residues" evidence="1">
    <location>
        <begin position="324"/>
        <end position="344"/>
    </location>
</feature>
<feature type="compositionally biased region" description="Low complexity" evidence="1">
    <location>
        <begin position="575"/>
        <end position="592"/>
    </location>
</feature>
<dbReference type="PROSITE" id="PS50191">
    <property type="entry name" value="CRAL_TRIO"/>
    <property type="match status" value="1"/>
</dbReference>
<organism evidence="3 4">
    <name type="scientific">Lepraria neglecta</name>
    <dbReference type="NCBI Taxonomy" id="209136"/>
    <lineage>
        <taxon>Eukaryota</taxon>
        <taxon>Fungi</taxon>
        <taxon>Dikarya</taxon>
        <taxon>Ascomycota</taxon>
        <taxon>Pezizomycotina</taxon>
        <taxon>Lecanoromycetes</taxon>
        <taxon>OSLEUM clade</taxon>
        <taxon>Lecanoromycetidae</taxon>
        <taxon>Lecanorales</taxon>
        <taxon>Lecanorineae</taxon>
        <taxon>Stereocaulaceae</taxon>
        <taxon>Lepraria</taxon>
    </lineage>
</organism>
<feature type="compositionally biased region" description="Polar residues" evidence="1">
    <location>
        <begin position="345"/>
        <end position="355"/>
    </location>
</feature>
<dbReference type="Gene3D" id="1.10.8.20">
    <property type="entry name" value="N-terminal domain of phosphatidylinositol transfer protein sec14p"/>
    <property type="match status" value="1"/>
</dbReference>
<feature type="compositionally biased region" description="Polar residues" evidence="1">
    <location>
        <begin position="523"/>
        <end position="540"/>
    </location>
</feature>
<accession>A0AAE0DJA1</accession>
<dbReference type="InterPro" id="IPR051026">
    <property type="entry name" value="PI/PC_transfer"/>
</dbReference>
<dbReference type="PANTHER" id="PTHR45657">
    <property type="entry name" value="CRAL-TRIO DOMAIN-CONTAINING PROTEIN YKL091C-RELATED"/>
    <property type="match status" value="1"/>
</dbReference>
<comment type="caution">
    <text evidence="3">The sequence shown here is derived from an EMBL/GenBank/DDBJ whole genome shotgun (WGS) entry which is preliminary data.</text>
</comment>
<dbReference type="EMBL" id="JASNWA010000008">
    <property type="protein sequence ID" value="KAK3171325.1"/>
    <property type="molecule type" value="Genomic_DNA"/>
</dbReference>
<dbReference type="Pfam" id="PF00650">
    <property type="entry name" value="CRAL_TRIO"/>
    <property type="match status" value="1"/>
</dbReference>
<protein>
    <recommendedName>
        <fullName evidence="2">CRAL-TRIO domain-containing protein</fullName>
    </recommendedName>
</protein>
<feature type="compositionally biased region" description="Polar residues" evidence="1">
    <location>
        <begin position="389"/>
        <end position="399"/>
    </location>
</feature>
<sequence>MAGLDTSLKLITEGFASFLNRDPSYDPIEDPTTNANQRKPAKERSSASTQELASESLTSLQESSQVITEKITQQPPENFKQQPVTTLLQSAPEQPSEPNARTLAQKSSPEPAKGSVPEGTRGSAQPAAESSRHVIPKFTPEPANEPKLESTIPCQTGPMNEPAPQRPEQSTSGLVEEPAQELAGKPNLDSLIDPELLKLSTGQPATTPTLEPAKKSLSEPTKETIQGPGGEPTYLNVQTIRPDTPKSNPEEHPAKDSNQEPVSESAQPKAQPISPEASKSTPEECLPVGTRTPLQETPQPELKELYPASVQAFSQETSPHKRKLEAILEAKDQASTQELRRNKFESPSQASTQALAQEAPPTKSEPSPQSDTRSSHPEVSKSDLENLSDYINQESITEDPQTKPEFPVLDFEVSYHDALQSKPELAPSSADNQMTGQEAANNVEALLQASIHTSPQEAPQQGLRALHPASVQDFSHEAEQPKVEPPSTSEIPFEKAVEAKAEAPTQDSTHQTLQLPLRPKAETPSQDSPHVEAETSSQEPSGAIPQPSLLSDTQASSQNTLQTKSEVPSGVPSHQALQQQLQPTPLDPTQEPTQKDTEAPIEERSQLPLQQIPQTDVPKASQEHAETNTEAASNETSPFKMVVTPPSSPVNGRSINEPMDSAPSVTESPSIDKYKHSPASNRTKKYNTPTTDDSNEYPINVQGGCLIHPRTSVSGGSQKGGVAAKALQNRPTQEQSAFDSFKSLCAAHGLLKRPAGLREGDVVEGINDDATLLRFFYARQCDVSGAHKQFKEACHARDINQVCNVYEEMDVHAFEETRMLYPHWVGRRDKKGQPLCMFDIAKVDSKTMSAYHKSLSAMKISRSDLKIPGVVSTEMLRAFCVYENLTRFIMPLCTAVSGRSDPDIPATKMTIIVDISGIGVRQIWGLRGYVQDLSKIFALNYPEVLDKVLLIGAPSFFPTIWGWLKKWVDPNIVNKMHILSSSEVLSTIQQHVDIENIPTRFGGHFDYQHGVQPSLDPAIADMLTWMPPNASLPMGPMKWVEDGKGGRAAVAAGSSDARGREEKVAGLKVVSEGGSVKSRSSSSIK</sequence>
<feature type="compositionally biased region" description="Polar residues" evidence="1">
    <location>
        <begin position="628"/>
        <end position="637"/>
    </location>
</feature>
<dbReference type="Gene3D" id="3.40.525.10">
    <property type="entry name" value="CRAL-TRIO lipid binding domain"/>
    <property type="match status" value="1"/>
</dbReference>
<dbReference type="InterPro" id="IPR001251">
    <property type="entry name" value="CRAL-TRIO_dom"/>
</dbReference>
<evidence type="ECO:0000313" key="4">
    <source>
        <dbReference type="Proteomes" id="UP001276659"/>
    </source>
</evidence>
<keyword evidence="4" id="KW-1185">Reference proteome</keyword>